<keyword evidence="6" id="KW-0256">Endoplasmic reticulum</keyword>
<evidence type="ECO:0000256" key="2">
    <source>
        <dbReference type="ARBA" id="ARBA00008203"/>
    </source>
</evidence>
<dbReference type="AlphaFoldDB" id="A0AA35JJX2"/>
<proteinExistence type="inferred from homology"/>
<name>A0AA35JJX2_SACK1</name>
<dbReference type="PANTHER" id="PTHR28285:SF1">
    <property type="entry name" value="PROTEIN BIG1"/>
    <property type="match status" value="1"/>
</dbReference>
<evidence type="ECO:0000256" key="9">
    <source>
        <dbReference type="ARBA" id="ARBA00023316"/>
    </source>
</evidence>
<gene>
    <name evidence="13" type="primary">SKDI08G1470</name>
    <name evidence="13" type="ORF">SKDI_08G1470</name>
</gene>
<dbReference type="EMBL" id="OX365903">
    <property type="protein sequence ID" value="CAI4063804.1"/>
    <property type="molecule type" value="Genomic_DNA"/>
</dbReference>
<feature type="transmembrane region" description="Helical" evidence="11">
    <location>
        <begin position="276"/>
        <end position="296"/>
    </location>
</feature>
<dbReference type="InterPro" id="IPR037654">
    <property type="entry name" value="Big1"/>
</dbReference>
<evidence type="ECO:0000313" key="13">
    <source>
        <dbReference type="EMBL" id="CAI4063804.1"/>
    </source>
</evidence>
<organism evidence="13 14">
    <name type="scientific">Saccharomyces kudriavzevii (strain ATCC MYA-4449 / AS 2.2408 / CBS 8840 / NBRC 1802 / NCYC 2889)</name>
    <name type="common">Yeast</name>
    <dbReference type="NCBI Taxonomy" id="226230"/>
    <lineage>
        <taxon>Eukaryota</taxon>
        <taxon>Fungi</taxon>
        <taxon>Dikarya</taxon>
        <taxon>Ascomycota</taxon>
        <taxon>Saccharomycotina</taxon>
        <taxon>Saccharomycetes</taxon>
        <taxon>Saccharomycetales</taxon>
        <taxon>Saccharomycetaceae</taxon>
        <taxon>Saccharomyces</taxon>
    </lineage>
</organism>
<evidence type="ECO:0000313" key="14">
    <source>
        <dbReference type="Proteomes" id="UP001162087"/>
    </source>
</evidence>
<feature type="region of interest" description="Disordered" evidence="10">
    <location>
        <begin position="305"/>
        <end position="336"/>
    </location>
</feature>
<keyword evidence="9" id="KW-0961">Cell wall biogenesis/degradation</keyword>
<evidence type="ECO:0000256" key="5">
    <source>
        <dbReference type="ARBA" id="ARBA00022729"/>
    </source>
</evidence>
<evidence type="ECO:0000256" key="12">
    <source>
        <dbReference type="SAM" id="SignalP"/>
    </source>
</evidence>
<accession>A0AA35JJX2</accession>
<protein>
    <recommendedName>
        <fullName evidence="3">Protein BIG1</fullName>
    </recommendedName>
</protein>
<feature type="signal peptide" evidence="12">
    <location>
        <begin position="1"/>
        <end position="19"/>
    </location>
</feature>
<evidence type="ECO:0000256" key="7">
    <source>
        <dbReference type="ARBA" id="ARBA00022989"/>
    </source>
</evidence>
<keyword evidence="7 11" id="KW-1133">Transmembrane helix</keyword>
<dbReference type="GO" id="GO:0071555">
    <property type="term" value="P:cell wall organization"/>
    <property type="evidence" value="ECO:0007669"/>
    <property type="project" value="UniProtKB-KW"/>
</dbReference>
<dbReference type="GO" id="GO:0005789">
    <property type="term" value="C:endoplasmic reticulum membrane"/>
    <property type="evidence" value="ECO:0007669"/>
    <property type="project" value="UniProtKB-SubCell"/>
</dbReference>
<evidence type="ECO:0000256" key="3">
    <source>
        <dbReference type="ARBA" id="ARBA00022089"/>
    </source>
</evidence>
<feature type="chain" id="PRO_5041427044" description="Protein BIG1" evidence="12">
    <location>
        <begin position="20"/>
        <end position="336"/>
    </location>
</feature>
<keyword evidence="4 11" id="KW-0812">Transmembrane</keyword>
<dbReference type="GO" id="GO:0006078">
    <property type="term" value="P:(1-&gt;6)-beta-D-glucan biosynthetic process"/>
    <property type="evidence" value="ECO:0007669"/>
    <property type="project" value="TreeGrafter"/>
</dbReference>
<sequence length="336" mass="39449">MQTMLWYLLFMVRVGLCASEELRNQTNVPAILFSYKLTPDILKYQEDYDMALTLPKSKFIEAAEKFLGVCNANTYVFINQPGLRKLDFLEFEEEFVSLQRYIRQSSTAIRFEKVDLLPENLYDDLADYVKEYCDADQVLQLRGNHTEDFQPFIDSKRRVIVIEYPMLPEDTNQRKEALRHYDKYLRTVLAQIPSPEQKIIYTSLNPGRTLAHESVIPIEIFPDIFDMKCKLGEVEQNNRVMNVPRLSFNDYAPRFSEPPSEYVSIFDSELIENNRVLLQLIFTSLIGFVLFQFFFANKRNNENTKISNEDCNKKEKSSQQLRKQEVTEKVSSKQTL</sequence>
<keyword evidence="5 12" id="KW-0732">Signal</keyword>
<evidence type="ECO:0000256" key="4">
    <source>
        <dbReference type="ARBA" id="ARBA00022692"/>
    </source>
</evidence>
<dbReference type="PANTHER" id="PTHR28285">
    <property type="entry name" value="PROTEIN BIG1"/>
    <property type="match status" value="1"/>
</dbReference>
<evidence type="ECO:0000256" key="6">
    <source>
        <dbReference type="ARBA" id="ARBA00022824"/>
    </source>
</evidence>
<evidence type="ECO:0000256" key="11">
    <source>
        <dbReference type="SAM" id="Phobius"/>
    </source>
</evidence>
<dbReference type="Proteomes" id="UP001162087">
    <property type="component" value="Chromosome 8"/>
</dbReference>
<dbReference type="RefSeq" id="XP_056088197.1">
    <property type="nucleotide sequence ID" value="XM_056228479.1"/>
</dbReference>
<comment type="subcellular location">
    <subcellularLocation>
        <location evidence="1">Endoplasmic reticulum membrane</location>
        <topology evidence="1">Single-pass type I membrane protein</topology>
    </subcellularLocation>
</comment>
<reference evidence="13" key="1">
    <citation type="submission" date="2022-10" db="EMBL/GenBank/DDBJ databases">
        <authorList>
            <person name="Byrne P K."/>
        </authorList>
    </citation>
    <scope>NUCLEOTIDE SEQUENCE</scope>
    <source>
        <strain evidence="13">IFO1802</strain>
    </source>
</reference>
<comment type="similarity">
    <text evidence="2">Belongs to the BIG1 family.</text>
</comment>
<keyword evidence="8 11" id="KW-0472">Membrane</keyword>
<dbReference type="GeneID" id="80924497"/>
<evidence type="ECO:0000256" key="8">
    <source>
        <dbReference type="ARBA" id="ARBA00023136"/>
    </source>
</evidence>
<evidence type="ECO:0000256" key="1">
    <source>
        <dbReference type="ARBA" id="ARBA00004115"/>
    </source>
</evidence>
<dbReference type="GO" id="GO:0009272">
    <property type="term" value="P:fungal-type cell wall biogenesis"/>
    <property type="evidence" value="ECO:0007669"/>
    <property type="project" value="TreeGrafter"/>
</dbReference>
<evidence type="ECO:0000256" key="10">
    <source>
        <dbReference type="SAM" id="MobiDB-lite"/>
    </source>
</evidence>
<keyword evidence="14" id="KW-1185">Reference proteome</keyword>